<evidence type="ECO:0000313" key="2">
    <source>
        <dbReference type="Proteomes" id="UP001373714"/>
    </source>
</evidence>
<organism evidence="1 2">
    <name type="scientific">Orbilia blumenaviensis</name>
    <dbReference type="NCBI Taxonomy" id="1796055"/>
    <lineage>
        <taxon>Eukaryota</taxon>
        <taxon>Fungi</taxon>
        <taxon>Dikarya</taxon>
        <taxon>Ascomycota</taxon>
        <taxon>Pezizomycotina</taxon>
        <taxon>Orbiliomycetes</taxon>
        <taxon>Orbiliales</taxon>
        <taxon>Orbiliaceae</taxon>
        <taxon>Orbilia</taxon>
    </lineage>
</organism>
<dbReference type="Proteomes" id="UP001373714">
    <property type="component" value="Unassembled WGS sequence"/>
</dbReference>
<reference evidence="1 2" key="1">
    <citation type="submission" date="2019-10" db="EMBL/GenBank/DDBJ databases">
        <authorList>
            <person name="Palmer J.M."/>
        </authorList>
    </citation>
    <scope>NUCLEOTIDE SEQUENCE [LARGE SCALE GENOMIC DNA]</scope>
    <source>
        <strain evidence="1 2">TWF730</strain>
    </source>
</reference>
<name>A0AAV9U5C9_9PEZI</name>
<protein>
    <submittedName>
        <fullName evidence="1">Uncharacterized protein</fullName>
    </submittedName>
</protein>
<accession>A0AAV9U5C9</accession>
<keyword evidence="2" id="KW-1185">Reference proteome</keyword>
<proteinExistence type="predicted"/>
<comment type="caution">
    <text evidence="1">The sequence shown here is derived from an EMBL/GenBank/DDBJ whole genome shotgun (WGS) entry which is preliminary data.</text>
</comment>
<sequence>MFPVQWRQRAANERELHSTRSSRCLSLVPVAAGRNGEFLTVITKNAIIGRISHFKHSEKLGEAAAIINSGSRDASSASASASKIPPL</sequence>
<dbReference type="AlphaFoldDB" id="A0AAV9U5C9"/>
<gene>
    <name evidence="1" type="ORF">TWF730_003344</name>
</gene>
<evidence type="ECO:0000313" key="1">
    <source>
        <dbReference type="EMBL" id="KAK6335970.1"/>
    </source>
</evidence>
<dbReference type="EMBL" id="JAVHNS010000014">
    <property type="protein sequence ID" value="KAK6335970.1"/>
    <property type="molecule type" value="Genomic_DNA"/>
</dbReference>